<evidence type="ECO:0000313" key="4">
    <source>
        <dbReference type="EMBL" id="ELY61540.1"/>
    </source>
</evidence>
<dbReference type="InterPro" id="IPR045336">
    <property type="entry name" value="MmgE_PrpD_N"/>
</dbReference>
<sequence length="424" mass="45823">MEFARSAKIADAPDNVEAQLKARVLDTLAAITAGYRQEGVDIARQYATEHLGEGKITLLDTSRNTVSVGGAALANGVAANALDIDDGHREVKGHPAAVVVPPALAAGEEVDASIRQFLNAVFVGYELAVRAGLAIHTVDEIYTGTGSWGALGAAAAVARLLEFSTEQTTHALGVAEYHAPRTPIMRGVEKPGMTKDGIGWGAYTGIVSAQLAKMGFTGSGTVFDEASMDDTLNDVFHVTEGYLKPYPCCRWAQPGVEAALMLTSQYEIDPTSIQSVQISTFEEAVHLQTREPQTPEEAQYSYAYPVAAALLRGRFTQSELSESTRENSDILAIADHVEFAVDNDLDSRFPEECLARVAVRTTERTYRSDVTASRGSRNMPLSVEERLGKARRLISPTLSKTAVERLSVDLQNDDQSIEALLKYW</sequence>
<dbReference type="InterPro" id="IPR036148">
    <property type="entry name" value="MmgE/PrpD_sf"/>
</dbReference>
<protein>
    <submittedName>
        <fullName evidence="4">MmgE/PrpD family protein</fullName>
    </submittedName>
</protein>
<evidence type="ECO:0000313" key="5">
    <source>
        <dbReference type="Proteomes" id="UP000011531"/>
    </source>
</evidence>
<dbReference type="Pfam" id="PF19305">
    <property type="entry name" value="MmgE_PrpD_C"/>
    <property type="match status" value="1"/>
</dbReference>
<comment type="similarity">
    <text evidence="1">Belongs to the PrpD family.</text>
</comment>
<dbReference type="InterPro" id="IPR042183">
    <property type="entry name" value="MmgE/PrpD_sf_1"/>
</dbReference>
<dbReference type="STRING" id="1227498.C492_09490"/>
<dbReference type="EMBL" id="AOIA01000084">
    <property type="protein sequence ID" value="ELY61540.1"/>
    <property type="molecule type" value="Genomic_DNA"/>
</dbReference>
<dbReference type="InterPro" id="IPR005656">
    <property type="entry name" value="MmgE_PrpD"/>
</dbReference>
<reference evidence="4 5" key="1">
    <citation type="journal article" date="2014" name="PLoS Genet.">
        <title>Phylogenetically driven sequencing of extremely halophilic archaea reveals strategies for static and dynamic osmo-response.</title>
        <authorList>
            <person name="Becker E.A."/>
            <person name="Seitzer P.M."/>
            <person name="Tritt A."/>
            <person name="Larsen D."/>
            <person name="Krusor M."/>
            <person name="Yao A.I."/>
            <person name="Wu D."/>
            <person name="Madern D."/>
            <person name="Eisen J.A."/>
            <person name="Darling A.E."/>
            <person name="Facciotti M.T."/>
        </authorList>
    </citation>
    <scope>NUCLEOTIDE SEQUENCE [LARGE SCALE GENOMIC DNA]</scope>
    <source>
        <strain evidence="4 5">DSM 18795</strain>
    </source>
</reference>
<dbReference type="SUPFAM" id="SSF103378">
    <property type="entry name" value="2-methylcitrate dehydratase PrpD"/>
    <property type="match status" value="1"/>
</dbReference>
<dbReference type="PANTHER" id="PTHR16943:SF8">
    <property type="entry name" value="2-METHYLCITRATE DEHYDRATASE"/>
    <property type="match status" value="1"/>
</dbReference>
<name>L9XIK9_9EURY</name>
<dbReference type="GO" id="GO:0016829">
    <property type="term" value="F:lyase activity"/>
    <property type="evidence" value="ECO:0007669"/>
    <property type="project" value="InterPro"/>
</dbReference>
<comment type="caution">
    <text evidence="4">The sequence shown here is derived from an EMBL/GenBank/DDBJ whole genome shotgun (WGS) entry which is preliminary data.</text>
</comment>
<evidence type="ECO:0000259" key="2">
    <source>
        <dbReference type="Pfam" id="PF03972"/>
    </source>
</evidence>
<keyword evidence="5" id="KW-1185">Reference proteome</keyword>
<dbReference type="Gene3D" id="3.30.1330.120">
    <property type="entry name" value="2-methylcitrate dehydratase PrpD"/>
    <property type="match status" value="1"/>
</dbReference>
<gene>
    <name evidence="4" type="ORF">C492_09490</name>
</gene>
<organism evidence="4 5">
    <name type="scientific">Natronococcus jeotgali DSM 18795</name>
    <dbReference type="NCBI Taxonomy" id="1227498"/>
    <lineage>
        <taxon>Archaea</taxon>
        <taxon>Methanobacteriati</taxon>
        <taxon>Methanobacteriota</taxon>
        <taxon>Stenosarchaea group</taxon>
        <taxon>Halobacteria</taxon>
        <taxon>Halobacteriales</taxon>
        <taxon>Natrialbaceae</taxon>
        <taxon>Natronococcus</taxon>
    </lineage>
</organism>
<dbReference type="Gene3D" id="1.10.4100.10">
    <property type="entry name" value="2-methylcitrate dehydratase PrpD"/>
    <property type="match status" value="1"/>
</dbReference>
<dbReference type="AlphaFoldDB" id="L9XIK9"/>
<dbReference type="InterPro" id="IPR042188">
    <property type="entry name" value="MmgE/PrpD_sf_2"/>
</dbReference>
<dbReference type="Pfam" id="PF03972">
    <property type="entry name" value="MmgE_PrpD_N"/>
    <property type="match status" value="1"/>
</dbReference>
<feature type="domain" description="MmgE/PrpD N-terminal" evidence="2">
    <location>
        <begin position="2"/>
        <end position="225"/>
    </location>
</feature>
<feature type="domain" description="MmgE/PrpD C-terminal" evidence="3">
    <location>
        <begin position="246"/>
        <end position="405"/>
    </location>
</feature>
<evidence type="ECO:0000259" key="3">
    <source>
        <dbReference type="Pfam" id="PF19305"/>
    </source>
</evidence>
<dbReference type="PANTHER" id="PTHR16943">
    <property type="entry name" value="2-METHYLCITRATE DEHYDRATASE-RELATED"/>
    <property type="match status" value="1"/>
</dbReference>
<evidence type="ECO:0000256" key="1">
    <source>
        <dbReference type="ARBA" id="ARBA00006174"/>
    </source>
</evidence>
<accession>L9XIK9</accession>
<dbReference type="InterPro" id="IPR045337">
    <property type="entry name" value="MmgE_PrpD_C"/>
</dbReference>
<proteinExistence type="inferred from homology"/>
<dbReference type="Proteomes" id="UP000011531">
    <property type="component" value="Unassembled WGS sequence"/>
</dbReference>